<comment type="similarity">
    <text evidence="3">Belongs to the flagella basal body rod proteins family.</text>
</comment>
<comment type="subcellular location">
    <subcellularLocation>
        <location evidence="1">Bacterial flagellum</location>
    </subcellularLocation>
    <subcellularLocation>
        <location evidence="2">Secreted</location>
    </subcellularLocation>
</comment>
<dbReference type="InterPro" id="IPR053927">
    <property type="entry name" value="FlgK_helical"/>
</dbReference>
<dbReference type="PANTHER" id="PTHR30033">
    <property type="entry name" value="FLAGELLAR HOOK-ASSOCIATED PROTEIN 1"/>
    <property type="match status" value="1"/>
</dbReference>
<evidence type="ECO:0000259" key="8">
    <source>
        <dbReference type="Pfam" id="PF00460"/>
    </source>
</evidence>
<dbReference type="EMBL" id="JAKUDL010000002">
    <property type="protein sequence ID" value="MCH4293828.1"/>
    <property type="molecule type" value="Genomic_DNA"/>
</dbReference>
<name>A0AAJ1BFH4_9GAMM</name>
<dbReference type="InterPro" id="IPR002371">
    <property type="entry name" value="FlgK"/>
</dbReference>
<dbReference type="GO" id="GO:0009424">
    <property type="term" value="C:bacterial-type flagellum hook"/>
    <property type="evidence" value="ECO:0007669"/>
    <property type="project" value="InterPro"/>
</dbReference>
<organism evidence="11 12">
    <name type="scientific">Shewanella zhuhaiensis</name>
    <dbReference type="NCBI Taxonomy" id="2919576"/>
    <lineage>
        <taxon>Bacteria</taxon>
        <taxon>Pseudomonadati</taxon>
        <taxon>Pseudomonadota</taxon>
        <taxon>Gammaproteobacteria</taxon>
        <taxon>Alteromonadales</taxon>
        <taxon>Shewanellaceae</taxon>
        <taxon>Shewanella</taxon>
    </lineage>
</organism>
<dbReference type="RefSeq" id="WP_240590304.1">
    <property type="nucleotide sequence ID" value="NZ_JAKUDL010000002.1"/>
</dbReference>
<dbReference type="Proteomes" id="UP001297581">
    <property type="component" value="Unassembled WGS sequence"/>
</dbReference>
<sequence length="638" mass="67207">MSIDLLNIARTGVLASQAQLGVTSNNIANVNTEGYNRQVATQATHLSQRSGNSFYGTGTYVSSVKRVYNEYAARELRIGQTAKGAAEVTHTKMSELDQLFSQIGKAVPQSLNDLFSNINSLADLPGDLGIRGGVLSSASQMASAINEMQRQLEGQMKQTHEQIDAITTRINEISTELANINRELMKTMGEDMQLLDKQDALIMELSQYAQVNVIPLENGAKSIMLGGAVMLVSSEVAMSMGTAKGDPYSDELRLTATSGSSTLVVDPSKLGGQLSALFEFRDKTLIPAENELGQLALGITNAFNEAQKAGFDMNGEIGGDLFLDINDPLIAQSRVGSYSTNTGTAALSVNVDDVGALSGSAYELKYTAPGTYELTDTITGVVTPLTLSGTTLTGGDGFSINIDAGALADGDRFQIRPTSGAAAQMSVVMTDPKGIAAAAPKVSADAANSGNTSVKVTSIDNRAAANFPVTGSELTFSINTGANTYDVTDASGAVIATGVAYTPPSISAYGFTFEVTSSGAATDSFTFDLSYAEGDNNNALAMAEMADDKLMNGGKSTLIDVFENTKQDIGSRTKAAEVRVGSAEAIYQQAYSRVQEVSGVNLDEEAANLLRFQQSYQASARIMTTAQQIFDTLFASVR</sequence>
<feature type="domain" description="Flagellar hook-associated protein FlgK helical" evidence="10">
    <location>
        <begin position="93"/>
        <end position="322"/>
    </location>
</feature>
<reference evidence="11 12" key="1">
    <citation type="submission" date="2022-02" db="EMBL/GenBank/DDBJ databases">
        <title>The genome sequence of Shewanella sp. 3B26.</title>
        <authorList>
            <person name="Du J."/>
        </authorList>
    </citation>
    <scope>NUCLEOTIDE SEQUENCE [LARGE SCALE GENOMIC DNA]</scope>
    <source>
        <strain evidence="11 12">3B26</strain>
    </source>
</reference>
<keyword evidence="11" id="KW-0282">Flagellum</keyword>
<keyword evidence="11" id="KW-0966">Cell projection</keyword>
<evidence type="ECO:0000256" key="7">
    <source>
        <dbReference type="SAM" id="Coils"/>
    </source>
</evidence>
<keyword evidence="7" id="KW-0175">Coiled coil</keyword>
<evidence type="ECO:0000259" key="9">
    <source>
        <dbReference type="Pfam" id="PF06429"/>
    </source>
</evidence>
<evidence type="ECO:0000259" key="10">
    <source>
        <dbReference type="Pfam" id="PF22638"/>
    </source>
</evidence>
<protein>
    <recommendedName>
        <fullName evidence="4">Flagellar hook-associated protein 1</fullName>
    </recommendedName>
</protein>
<evidence type="ECO:0000256" key="3">
    <source>
        <dbReference type="ARBA" id="ARBA00009677"/>
    </source>
</evidence>
<gene>
    <name evidence="11" type="primary">flgK</name>
    <name evidence="11" type="ORF">MJ923_05865</name>
</gene>
<keyword evidence="6" id="KW-0975">Bacterial flagellum</keyword>
<evidence type="ECO:0000313" key="12">
    <source>
        <dbReference type="Proteomes" id="UP001297581"/>
    </source>
</evidence>
<dbReference type="SUPFAM" id="SSF64518">
    <property type="entry name" value="Phase 1 flagellin"/>
    <property type="match status" value="2"/>
</dbReference>
<dbReference type="Pfam" id="PF22638">
    <property type="entry name" value="FlgK_D1"/>
    <property type="match status" value="1"/>
</dbReference>
<evidence type="ECO:0000256" key="6">
    <source>
        <dbReference type="ARBA" id="ARBA00023143"/>
    </source>
</evidence>
<evidence type="ECO:0000256" key="5">
    <source>
        <dbReference type="ARBA" id="ARBA00022525"/>
    </source>
</evidence>
<dbReference type="InterPro" id="IPR001444">
    <property type="entry name" value="Flag_bb_rod_N"/>
</dbReference>
<evidence type="ECO:0000256" key="4">
    <source>
        <dbReference type="ARBA" id="ARBA00016244"/>
    </source>
</evidence>
<feature type="domain" description="Flagellar basal-body/hook protein C-terminal" evidence="9">
    <location>
        <begin position="595"/>
        <end position="633"/>
    </location>
</feature>
<proteinExistence type="inferred from homology"/>
<dbReference type="PRINTS" id="PR01005">
    <property type="entry name" value="FLGHOOKAP1"/>
</dbReference>
<keyword evidence="11" id="KW-0969">Cilium</keyword>
<dbReference type="AlphaFoldDB" id="A0AAJ1BFH4"/>
<evidence type="ECO:0000256" key="2">
    <source>
        <dbReference type="ARBA" id="ARBA00004613"/>
    </source>
</evidence>
<dbReference type="Pfam" id="PF00460">
    <property type="entry name" value="Flg_bb_rod"/>
    <property type="match status" value="1"/>
</dbReference>
<dbReference type="InterPro" id="IPR019776">
    <property type="entry name" value="Flagellar_basal_body_rod_CS"/>
</dbReference>
<comment type="caution">
    <text evidence="11">The sequence shown here is derived from an EMBL/GenBank/DDBJ whole genome shotgun (WGS) entry which is preliminary data.</text>
</comment>
<keyword evidence="5" id="KW-0964">Secreted</keyword>
<feature type="domain" description="Flagellar basal body rod protein N-terminal" evidence="8">
    <location>
        <begin position="6"/>
        <end position="35"/>
    </location>
</feature>
<dbReference type="Pfam" id="PF06429">
    <property type="entry name" value="Flg_bbr_C"/>
    <property type="match status" value="1"/>
</dbReference>
<keyword evidence="12" id="KW-1185">Reference proteome</keyword>
<dbReference type="GO" id="GO:0005576">
    <property type="term" value="C:extracellular region"/>
    <property type="evidence" value="ECO:0007669"/>
    <property type="project" value="UniProtKB-SubCell"/>
</dbReference>
<evidence type="ECO:0000256" key="1">
    <source>
        <dbReference type="ARBA" id="ARBA00004365"/>
    </source>
</evidence>
<dbReference type="GO" id="GO:0005198">
    <property type="term" value="F:structural molecule activity"/>
    <property type="evidence" value="ECO:0007669"/>
    <property type="project" value="InterPro"/>
</dbReference>
<dbReference type="InterPro" id="IPR010930">
    <property type="entry name" value="Flg_bb/hook_C_dom"/>
</dbReference>
<dbReference type="GO" id="GO:0044780">
    <property type="term" value="P:bacterial-type flagellum assembly"/>
    <property type="evidence" value="ECO:0007669"/>
    <property type="project" value="InterPro"/>
</dbReference>
<dbReference type="PANTHER" id="PTHR30033:SF1">
    <property type="entry name" value="FLAGELLAR HOOK-ASSOCIATED PROTEIN 1"/>
    <property type="match status" value="1"/>
</dbReference>
<evidence type="ECO:0000313" key="11">
    <source>
        <dbReference type="EMBL" id="MCH4293828.1"/>
    </source>
</evidence>
<feature type="coiled-coil region" evidence="7">
    <location>
        <begin position="163"/>
        <end position="190"/>
    </location>
</feature>
<dbReference type="NCBIfam" id="TIGR02492">
    <property type="entry name" value="flgK_ends"/>
    <property type="match status" value="1"/>
</dbReference>
<accession>A0AAJ1BFH4</accession>
<dbReference type="PROSITE" id="PS00588">
    <property type="entry name" value="FLAGELLA_BB_ROD"/>
    <property type="match status" value="1"/>
</dbReference>